<dbReference type="Proteomes" id="UP000663852">
    <property type="component" value="Unassembled WGS sequence"/>
</dbReference>
<comment type="caution">
    <text evidence="2">The sequence shown here is derived from an EMBL/GenBank/DDBJ whole genome shotgun (WGS) entry which is preliminary data.</text>
</comment>
<dbReference type="EMBL" id="CAJNOJ010000012">
    <property type="protein sequence ID" value="CAF0794013.1"/>
    <property type="molecule type" value="Genomic_DNA"/>
</dbReference>
<name>A0A813SFU9_ADIRI</name>
<evidence type="ECO:0000313" key="3">
    <source>
        <dbReference type="EMBL" id="CAF1596617.1"/>
    </source>
</evidence>
<dbReference type="Proteomes" id="UP000663828">
    <property type="component" value="Unassembled WGS sequence"/>
</dbReference>
<feature type="signal peptide" evidence="1">
    <location>
        <begin position="1"/>
        <end position="18"/>
    </location>
</feature>
<proteinExistence type="predicted"/>
<protein>
    <submittedName>
        <fullName evidence="2">Uncharacterized protein</fullName>
    </submittedName>
</protein>
<reference evidence="2" key="1">
    <citation type="submission" date="2021-02" db="EMBL/GenBank/DDBJ databases">
        <authorList>
            <person name="Nowell W R."/>
        </authorList>
    </citation>
    <scope>NUCLEOTIDE SEQUENCE</scope>
</reference>
<keyword evidence="4" id="KW-1185">Reference proteome</keyword>
<evidence type="ECO:0000313" key="5">
    <source>
        <dbReference type="Proteomes" id="UP000663852"/>
    </source>
</evidence>
<evidence type="ECO:0000313" key="2">
    <source>
        <dbReference type="EMBL" id="CAF0794013.1"/>
    </source>
</evidence>
<keyword evidence="1" id="KW-0732">Signal</keyword>
<evidence type="ECO:0000313" key="4">
    <source>
        <dbReference type="Proteomes" id="UP000663828"/>
    </source>
</evidence>
<accession>A0A813SFU9</accession>
<organism evidence="2 5">
    <name type="scientific">Adineta ricciae</name>
    <name type="common">Rotifer</name>
    <dbReference type="NCBI Taxonomy" id="249248"/>
    <lineage>
        <taxon>Eukaryota</taxon>
        <taxon>Metazoa</taxon>
        <taxon>Spiralia</taxon>
        <taxon>Gnathifera</taxon>
        <taxon>Rotifera</taxon>
        <taxon>Eurotatoria</taxon>
        <taxon>Bdelloidea</taxon>
        <taxon>Adinetida</taxon>
        <taxon>Adinetidae</taxon>
        <taxon>Adineta</taxon>
    </lineage>
</organism>
<dbReference type="OrthoDB" id="10007120at2759"/>
<dbReference type="AlphaFoldDB" id="A0A813SFU9"/>
<dbReference type="EMBL" id="CAJNOR010006494">
    <property type="protein sequence ID" value="CAF1596617.1"/>
    <property type="molecule type" value="Genomic_DNA"/>
</dbReference>
<feature type="chain" id="PRO_5036222958" evidence="1">
    <location>
        <begin position="19"/>
        <end position="186"/>
    </location>
</feature>
<gene>
    <name evidence="2" type="ORF">EDS130_LOCUS4494</name>
    <name evidence="3" type="ORF">XAT740_LOCUS47185</name>
</gene>
<evidence type="ECO:0000256" key="1">
    <source>
        <dbReference type="SAM" id="SignalP"/>
    </source>
</evidence>
<sequence length="186" mass="21709">MQLFGWAILCCFLAITTGKYQEDSDDELDTALRDVLRSKKSNEMFLSKKRNEGLKRAGEAPTRSKVDKYAGLEKPVRIALFNAGDYFAYLKLNFILNNLQDEQEIAVPIERDFERDLLLPHNATHIRIRVDIEGYLKDQHFIDQQFRTLDNITEICYLLAGDRNRPIYGLCAFPFSQYYQLWQGSR</sequence>